<protein>
    <submittedName>
        <fullName evidence="3">Bromo adjacent homology (BAH) domain</fullName>
    </submittedName>
</protein>
<organism evidence="3 4">
    <name type="scientific">Arabidopsis suecica</name>
    <name type="common">Swedish thale-cress</name>
    <name type="synonym">Cardaminopsis suecica</name>
    <dbReference type="NCBI Taxonomy" id="45249"/>
    <lineage>
        <taxon>Eukaryota</taxon>
        <taxon>Viridiplantae</taxon>
        <taxon>Streptophyta</taxon>
        <taxon>Embryophyta</taxon>
        <taxon>Tracheophyta</taxon>
        <taxon>Spermatophyta</taxon>
        <taxon>Magnoliopsida</taxon>
        <taxon>eudicotyledons</taxon>
        <taxon>Gunneridae</taxon>
        <taxon>Pentapetalae</taxon>
        <taxon>rosids</taxon>
        <taxon>malvids</taxon>
        <taxon>Brassicales</taxon>
        <taxon>Brassicaceae</taxon>
        <taxon>Camelineae</taxon>
        <taxon>Arabidopsis</taxon>
    </lineage>
</organism>
<evidence type="ECO:0000259" key="2">
    <source>
        <dbReference type="PROSITE" id="PS51038"/>
    </source>
</evidence>
<dbReference type="Pfam" id="PF01426">
    <property type="entry name" value="BAH"/>
    <property type="match status" value="1"/>
</dbReference>
<dbReference type="Proteomes" id="UP000694251">
    <property type="component" value="Chromosome 6"/>
</dbReference>
<accession>A0A8T2CG79</accession>
<evidence type="ECO:0000313" key="4">
    <source>
        <dbReference type="Proteomes" id="UP000694251"/>
    </source>
</evidence>
<sequence>MLLHLWCYALQISTNPYVITTHSELGKPNYIAKIIEMFEADDGEPYCRVRWFYRPDDTVRCYYVLRLLDSLVLMIIVYASLVLMTRFLVYYLCLSCVLCIH</sequence>
<gene>
    <name evidence="3" type="ORF">ISN44_As06g026530</name>
</gene>
<keyword evidence="1" id="KW-0812">Transmembrane</keyword>
<reference evidence="3 4" key="1">
    <citation type="submission" date="2020-12" db="EMBL/GenBank/DDBJ databases">
        <title>Concerted genomic and epigenomic changes stabilize Arabidopsis allopolyploids.</title>
        <authorList>
            <person name="Chen Z."/>
        </authorList>
    </citation>
    <scope>NUCLEOTIDE SEQUENCE [LARGE SCALE GENOMIC DNA]</scope>
    <source>
        <strain evidence="3">As9502</strain>
        <tissue evidence="3">Leaf</tissue>
    </source>
</reference>
<keyword evidence="4" id="KW-1185">Reference proteome</keyword>
<dbReference type="OrthoDB" id="1737880at2759"/>
<dbReference type="EMBL" id="JAEFBJ010000006">
    <property type="protein sequence ID" value="KAG7598389.1"/>
    <property type="molecule type" value="Genomic_DNA"/>
</dbReference>
<keyword evidence="1" id="KW-0472">Membrane</keyword>
<name>A0A8T2CG79_ARASU</name>
<evidence type="ECO:0000256" key="1">
    <source>
        <dbReference type="SAM" id="Phobius"/>
    </source>
</evidence>
<feature type="domain" description="BAH" evidence="2">
    <location>
        <begin position="10"/>
        <end position="101"/>
    </location>
</feature>
<proteinExistence type="predicted"/>
<dbReference type="PROSITE" id="PS51038">
    <property type="entry name" value="BAH"/>
    <property type="match status" value="1"/>
</dbReference>
<dbReference type="AlphaFoldDB" id="A0A8T2CG79"/>
<comment type="caution">
    <text evidence="3">The sequence shown here is derived from an EMBL/GenBank/DDBJ whole genome shotgun (WGS) entry which is preliminary data.</text>
</comment>
<keyword evidence="1" id="KW-1133">Transmembrane helix</keyword>
<dbReference type="GO" id="GO:0003682">
    <property type="term" value="F:chromatin binding"/>
    <property type="evidence" value="ECO:0007669"/>
    <property type="project" value="InterPro"/>
</dbReference>
<dbReference type="InterPro" id="IPR001025">
    <property type="entry name" value="BAH_dom"/>
</dbReference>
<evidence type="ECO:0000313" key="3">
    <source>
        <dbReference type="EMBL" id="KAG7598389.1"/>
    </source>
</evidence>
<feature type="transmembrane region" description="Helical" evidence="1">
    <location>
        <begin position="72"/>
        <end position="100"/>
    </location>
</feature>